<evidence type="ECO:0000313" key="4">
    <source>
        <dbReference type="Proteomes" id="UP000325755"/>
    </source>
</evidence>
<keyword evidence="2" id="KW-1133">Transmembrane helix</keyword>
<dbReference type="KEGG" id="mmob:F6R98_18675"/>
<dbReference type="InParanoid" id="A0A5Q0BQQ4"/>
<dbReference type="Proteomes" id="UP000325755">
    <property type="component" value="Chromosome"/>
</dbReference>
<reference evidence="3 4" key="1">
    <citation type="submission" date="2019-09" db="EMBL/GenBank/DDBJ databases">
        <title>Ecophysiology of the spiral-shaped methanotroph Methylospira mobilis as revealed by the complete genome sequence.</title>
        <authorList>
            <person name="Oshkin I.Y."/>
            <person name="Dedysh S.N."/>
            <person name="Miroshnikov K."/>
            <person name="Danilova O.V."/>
            <person name="Hakobyan A."/>
            <person name="Liesack W."/>
        </authorList>
    </citation>
    <scope>NUCLEOTIDE SEQUENCE [LARGE SCALE GENOMIC DNA]</scope>
    <source>
        <strain evidence="3 4">Shm1</strain>
    </source>
</reference>
<keyword evidence="2" id="KW-0472">Membrane</keyword>
<evidence type="ECO:0000313" key="3">
    <source>
        <dbReference type="EMBL" id="QFY44407.1"/>
    </source>
</evidence>
<feature type="region of interest" description="Disordered" evidence="1">
    <location>
        <begin position="130"/>
        <end position="154"/>
    </location>
</feature>
<organism evidence="3 4">
    <name type="scientific">Candidatus Methylospira mobilis</name>
    <dbReference type="NCBI Taxonomy" id="1808979"/>
    <lineage>
        <taxon>Bacteria</taxon>
        <taxon>Pseudomonadati</taxon>
        <taxon>Pseudomonadota</taxon>
        <taxon>Gammaproteobacteria</taxon>
        <taxon>Methylococcales</taxon>
        <taxon>Methylococcaceae</taxon>
        <taxon>Candidatus Methylospira</taxon>
    </lineage>
</organism>
<evidence type="ECO:0000256" key="2">
    <source>
        <dbReference type="SAM" id="Phobius"/>
    </source>
</evidence>
<name>A0A5Q0BQQ4_9GAMM</name>
<proteinExistence type="predicted"/>
<dbReference type="RefSeq" id="WP_153250373.1">
    <property type="nucleotide sequence ID" value="NZ_CP044205.1"/>
</dbReference>
<feature type="transmembrane region" description="Helical" evidence="2">
    <location>
        <begin position="13"/>
        <end position="31"/>
    </location>
</feature>
<sequence length="154" mass="17455">MKAQPQKTSQIKILAWVMALLAIPYFFPAFMRMQEGRELDGSTVEQVRKSALKVRRTMPSDDRTLFDTAFGVLEKLKNEEGPDAFVKAVDGLKPEEIIDLARQEVNQKIAAGSDEFKPYHSWDEMISKEFGEASKKNNGQTAPLRNSERTGRSF</sequence>
<dbReference type="EMBL" id="CP044205">
    <property type="protein sequence ID" value="QFY44407.1"/>
    <property type="molecule type" value="Genomic_DNA"/>
</dbReference>
<protein>
    <submittedName>
        <fullName evidence="3">Uncharacterized protein</fullName>
    </submittedName>
</protein>
<dbReference type="OrthoDB" id="5569432at2"/>
<keyword evidence="4" id="KW-1185">Reference proteome</keyword>
<keyword evidence="2" id="KW-0812">Transmembrane</keyword>
<evidence type="ECO:0000256" key="1">
    <source>
        <dbReference type="SAM" id="MobiDB-lite"/>
    </source>
</evidence>
<accession>A0A5Q0BQQ4</accession>
<dbReference type="AlphaFoldDB" id="A0A5Q0BQQ4"/>
<gene>
    <name evidence="3" type="ORF">F6R98_18675</name>
</gene>